<evidence type="ECO:0000259" key="4">
    <source>
        <dbReference type="Pfam" id="PF25954"/>
    </source>
</evidence>
<feature type="domain" description="CusB-like beta-barrel" evidence="4">
    <location>
        <begin position="204"/>
        <end position="276"/>
    </location>
</feature>
<evidence type="ECO:0000256" key="1">
    <source>
        <dbReference type="ARBA" id="ARBA00009477"/>
    </source>
</evidence>
<dbReference type="AlphaFoldDB" id="A0A0S4LHJ0"/>
<keyword evidence="2" id="KW-0812">Transmembrane</keyword>
<keyword evidence="2" id="KW-1133">Transmembrane helix</keyword>
<evidence type="ECO:0000259" key="5">
    <source>
        <dbReference type="Pfam" id="PF25989"/>
    </source>
</evidence>
<name>A0A0S4LHJ0_9BACT</name>
<evidence type="ECO:0000313" key="6">
    <source>
        <dbReference type="EMBL" id="CUS37041.1"/>
    </source>
</evidence>
<dbReference type="FunFam" id="2.40.30.170:FF:000010">
    <property type="entry name" value="Efflux RND transporter periplasmic adaptor subunit"/>
    <property type="match status" value="1"/>
</dbReference>
<reference evidence="6 7" key="1">
    <citation type="submission" date="2015-10" db="EMBL/GenBank/DDBJ databases">
        <authorList>
            <person name="Gilbert D.G."/>
        </authorList>
    </citation>
    <scope>NUCLEOTIDE SEQUENCE [LARGE SCALE GENOMIC DNA]</scope>
    <source>
        <strain evidence="6">COMA1</strain>
    </source>
</reference>
<dbReference type="Gene3D" id="1.10.287.470">
    <property type="entry name" value="Helix hairpin bin"/>
    <property type="match status" value="1"/>
</dbReference>
<comment type="similarity">
    <text evidence="1">Belongs to the membrane fusion protein (MFP) (TC 8.A.1) family.</text>
</comment>
<dbReference type="InterPro" id="IPR006143">
    <property type="entry name" value="RND_pump_MFP"/>
</dbReference>
<dbReference type="InterPro" id="IPR058625">
    <property type="entry name" value="MdtA-like_BSH"/>
</dbReference>
<accession>A0A0S4LHJ0</accession>
<gene>
    <name evidence="6" type="ORF">COMA1_30379</name>
</gene>
<organism evidence="6 7">
    <name type="scientific">Candidatus Nitrospira nitrosa</name>
    <dbReference type="NCBI Taxonomy" id="1742972"/>
    <lineage>
        <taxon>Bacteria</taxon>
        <taxon>Pseudomonadati</taxon>
        <taxon>Nitrospirota</taxon>
        <taxon>Nitrospiria</taxon>
        <taxon>Nitrospirales</taxon>
        <taxon>Nitrospiraceae</taxon>
        <taxon>Nitrospira</taxon>
    </lineage>
</organism>
<dbReference type="PANTHER" id="PTHR30469:SF15">
    <property type="entry name" value="HLYD FAMILY OF SECRETION PROTEINS"/>
    <property type="match status" value="1"/>
</dbReference>
<keyword evidence="7" id="KW-1185">Reference proteome</keyword>
<dbReference type="Pfam" id="PF25954">
    <property type="entry name" value="Beta-barrel_RND_2"/>
    <property type="match status" value="1"/>
</dbReference>
<dbReference type="Gene3D" id="2.40.50.100">
    <property type="match status" value="1"/>
</dbReference>
<evidence type="ECO:0000313" key="7">
    <source>
        <dbReference type="Proteomes" id="UP000199032"/>
    </source>
</evidence>
<dbReference type="STRING" id="1742972.COMA1_30379"/>
<feature type="domain" description="YknX-like C-terminal permuted SH3-like" evidence="5">
    <location>
        <begin position="284"/>
        <end position="350"/>
    </location>
</feature>
<dbReference type="Gene3D" id="2.40.30.170">
    <property type="match status" value="1"/>
</dbReference>
<dbReference type="Pfam" id="PF25989">
    <property type="entry name" value="YknX_C"/>
    <property type="match status" value="1"/>
</dbReference>
<dbReference type="InterPro" id="IPR058792">
    <property type="entry name" value="Beta-barrel_RND_2"/>
</dbReference>
<dbReference type="SUPFAM" id="SSF111369">
    <property type="entry name" value="HlyD-like secretion proteins"/>
    <property type="match status" value="1"/>
</dbReference>
<dbReference type="InterPro" id="IPR058637">
    <property type="entry name" value="YknX-like_C"/>
</dbReference>
<keyword evidence="2" id="KW-0472">Membrane</keyword>
<feature type="transmembrane region" description="Helical" evidence="2">
    <location>
        <begin position="7"/>
        <end position="26"/>
    </location>
</feature>
<dbReference type="PANTHER" id="PTHR30469">
    <property type="entry name" value="MULTIDRUG RESISTANCE PROTEIN MDTA"/>
    <property type="match status" value="1"/>
</dbReference>
<feature type="domain" description="Multidrug resistance protein MdtA-like barrel-sandwich hybrid" evidence="3">
    <location>
        <begin position="70"/>
        <end position="192"/>
    </location>
</feature>
<evidence type="ECO:0000256" key="2">
    <source>
        <dbReference type="SAM" id="Phobius"/>
    </source>
</evidence>
<protein>
    <submittedName>
        <fullName evidence="6">Putative Multidrug efflux transporter, membrane fusion protein</fullName>
    </submittedName>
</protein>
<sequence>MSMNVKSVIVMIGIGVVVILITFRLGSQSPSESSTAMSDKAILVDVAPVTVGSITESIQAVGTLEAVASITVRPEIAGVIRRIHFQDGQIVERAAPLVELDQEELQSQVTQAAAEEKMAVVTYERLKRITDEQSAIVPAQQMDEARMAWHAAAANSRLYAARLKKTMIRAPFSGTLGLRRVSVGDYLQPGQDIVNLEDLRTLHVDFKVAEVWLSRLHVDQTLIVTTDAFSDRTFEGRVTAIDPRVDAVNRTVAVRAVIPNPEGTLRPGLFVTVRLSLGEDIRVLLIPEEAGFVRQEKTMVFQVEGQLVRLKEVTLGARERGMVHVRAGLNDGDVVVRTGPHKLHDGDLVSIKSPE</sequence>
<dbReference type="GO" id="GO:1990281">
    <property type="term" value="C:efflux pump complex"/>
    <property type="evidence" value="ECO:0007669"/>
    <property type="project" value="TreeGrafter"/>
</dbReference>
<dbReference type="NCBIfam" id="TIGR01730">
    <property type="entry name" value="RND_mfp"/>
    <property type="match status" value="1"/>
</dbReference>
<dbReference type="EMBL" id="CZQA01000009">
    <property type="protein sequence ID" value="CUS37041.1"/>
    <property type="molecule type" value="Genomic_DNA"/>
</dbReference>
<dbReference type="Gene3D" id="2.40.420.20">
    <property type="match status" value="1"/>
</dbReference>
<dbReference type="Pfam" id="PF25917">
    <property type="entry name" value="BSH_RND"/>
    <property type="match status" value="1"/>
</dbReference>
<dbReference type="GO" id="GO:0015562">
    <property type="term" value="F:efflux transmembrane transporter activity"/>
    <property type="evidence" value="ECO:0007669"/>
    <property type="project" value="TreeGrafter"/>
</dbReference>
<dbReference type="Proteomes" id="UP000199032">
    <property type="component" value="Unassembled WGS sequence"/>
</dbReference>
<proteinExistence type="inferred from homology"/>
<evidence type="ECO:0000259" key="3">
    <source>
        <dbReference type="Pfam" id="PF25917"/>
    </source>
</evidence>